<dbReference type="InterPro" id="IPR050789">
    <property type="entry name" value="Diverse_Enzym_Activities"/>
</dbReference>
<dbReference type="Proteomes" id="UP000004019">
    <property type="component" value="Unassembled WGS sequence"/>
</dbReference>
<dbReference type="HOGENOM" id="CLU_1159267_0_0_10"/>
<dbReference type="PANTHER" id="PTHR43283:SF11">
    <property type="entry name" value="BETA-LACTAMASE-RELATED DOMAIN-CONTAINING PROTEIN"/>
    <property type="match status" value="1"/>
</dbReference>
<keyword evidence="1" id="KW-0378">Hydrolase</keyword>
<dbReference type="AlphaFoldDB" id="I8WL71"/>
<comment type="caution">
    <text evidence="3">The sequence shown here is derived from an EMBL/GenBank/DDBJ whole genome shotgun (WGS) entry which is preliminary data.</text>
</comment>
<evidence type="ECO:0000313" key="4">
    <source>
        <dbReference type="Proteomes" id="UP000004019"/>
    </source>
</evidence>
<dbReference type="InterPro" id="IPR001466">
    <property type="entry name" value="Beta-lactam-related"/>
</dbReference>
<evidence type="ECO:0000313" key="3">
    <source>
        <dbReference type="EMBL" id="EIY38607.1"/>
    </source>
</evidence>
<sequence length="239" mass="27752">MFLHRSFRDFIIAQIGRIPLKDRRYRYSCLNFMLLKEMVENISKMPMNLFLDKEFYKPMEMNRTAYLPLRQFKKEEIVPTVKADYLRKGKVLQGYVHDESAAFMGGVSGNAGLFSTARDVAKVYQLLIDGGVYNGKRYLSRETCDLFLTHTSKISRRGLGFDKPDVNNSVKSPCTEEAPEEVVGHTGFTGTCAWADPKNHLVFVFLSNRIYPRPFDHKQLMRLNIRPRMQQVMYQALMK</sequence>
<proteinExistence type="predicted"/>
<dbReference type="EMBL" id="AGXI01000012">
    <property type="protein sequence ID" value="EIY38607.1"/>
    <property type="molecule type" value="Genomic_DNA"/>
</dbReference>
<organism evidence="3 4">
    <name type="scientific">Phocaeicola dorei CL03T12C01</name>
    <dbReference type="NCBI Taxonomy" id="997877"/>
    <lineage>
        <taxon>Bacteria</taxon>
        <taxon>Pseudomonadati</taxon>
        <taxon>Bacteroidota</taxon>
        <taxon>Bacteroidia</taxon>
        <taxon>Bacteroidales</taxon>
        <taxon>Bacteroidaceae</taxon>
        <taxon>Phocaeicola</taxon>
    </lineage>
</organism>
<dbReference type="PANTHER" id="PTHR43283">
    <property type="entry name" value="BETA-LACTAMASE-RELATED"/>
    <property type="match status" value="1"/>
</dbReference>
<dbReference type="Gene3D" id="3.40.710.10">
    <property type="entry name" value="DD-peptidase/beta-lactamase superfamily"/>
    <property type="match status" value="1"/>
</dbReference>
<dbReference type="GO" id="GO:0016787">
    <property type="term" value="F:hydrolase activity"/>
    <property type="evidence" value="ECO:0007669"/>
    <property type="project" value="UniProtKB-KW"/>
</dbReference>
<dbReference type="Pfam" id="PF00144">
    <property type="entry name" value="Beta-lactamase"/>
    <property type="match status" value="1"/>
</dbReference>
<dbReference type="PATRIC" id="fig|997877.3.peg.1691"/>
<gene>
    <name evidence="3" type="ORF">HMPREF1065_01622</name>
</gene>
<evidence type="ECO:0000259" key="2">
    <source>
        <dbReference type="Pfam" id="PF00144"/>
    </source>
</evidence>
<accession>I8WL71</accession>
<reference evidence="3 4" key="1">
    <citation type="submission" date="2012-02" db="EMBL/GenBank/DDBJ databases">
        <title>The Genome Sequence of Bacteroides dorei CL03T12C01.</title>
        <authorList>
            <consortium name="The Broad Institute Genome Sequencing Platform"/>
            <person name="Earl A."/>
            <person name="Ward D."/>
            <person name="Feldgarden M."/>
            <person name="Gevers D."/>
            <person name="Zitomersky N.L."/>
            <person name="Coyne M.J."/>
            <person name="Comstock L.E."/>
            <person name="Young S.K."/>
            <person name="Zeng Q."/>
            <person name="Gargeya S."/>
            <person name="Fitzgerald M."/>
            <person name="Haas B."/>
            <person name="Abouelleil A."/>
            <person name="Alvarado L."/>
            <person name="Arachchi H.M."/>
            <person name="Berlin A."/>
            <person name="Chapman S.B."/>
            <person name="Gearin G."/>
            <person name="Goldberg J."/>
            <person name="Griggs A."/>
            <person name="Gujja S."/>
            <person name="Hansen M."/>
            <person name="Heiman D."/>
            <person name="Howarth C."/>
            <person name="Larimer J."/>
            <person name="Lui A."/>
            <person name="MacDonald P.J.P."/>
            <person name="McCowen C."/>
            <person name="Montmayeur A."/>
            <person name="Murphy C."/>
            <person name="Neiman D."/>
            <person name="Pearson M."/>
            <person name="Priest M."/>
            <person name="Roberts A."/>
            <person name="Saif S."/>
            <person name="Shea T."/>
            <person name="Sisk P."/>
            <person name="Stolte C."/>
            <person name="Sykes S."/>
            <person name="Wortman J."/>
            <person name="Nusbaum C."/>
            <person name="Birren B."/>
        </authorList>
    </citation>
    <scope>NUCLEOTIDE SEQUENCE [LARGE SCALE GENOMIC DNA]</scope>
    <source>
        <strain evidence="3 4">CL03T12C01</strain>
    </source>
</reference>
<protein>
    <recommendedName>
        <fullName evidence="2">Beta-lactamase-related domain-containing protein</fullName>
    </recommendedName>
</protein>
<dbReference type="SUPFAM" id="SSF56601">
    <property type="entry name" value="beta-lactamase/transpeptidase-like"/>
    <property type="match status" value="1"/>
</dbReference>
<evidence type="ECO:0000256" key="1">
    <source>
        <dbReference type="ARBA" id="ARBA00022801"/>
    </source>
</evidence>
<feature type="domain" description="Beta-lactamase-related" evidence="2">
    <location>
        <begin position="12"/>
        <end position="217"/>
    </location>
</feature>
<dbReference type="InterPro" id="IPR012338">
    <property type="entry name" value="Beta-lactam/transpept-like"/>
</dbReference>
<name>I8WL71_9BACT</name>